<feature type="domain" description="Protein kinase" evidence="1">
    <location>
        <begin position="35"/>
        <end position="382"/>
    </location>
</feature>
<sequence length="553" mass="63673">MKISKGDNERVLNVESLKRELQISLENIRVATQEFSQEYCVGSGRDWKLYKGDFSHAKANVNATGCTTIVAKQWIQKYGQENNQFRTELDVLFNRKHEDIISLAGYCDEQGETIIVYKHVWNGSLDEHLNNVNLTWIKRLQICINIASGLEFLHGGGVTQKKLVHGNIKSANILLTADWKAKISNFEFSSLDSLHQHIDHVSDHAYGTFAYLDPKLAWGNGCEDHSQSLGPSAKKRFKEGKFNEMAREMVIQLKEALEFQEDKEIWEPMLPRNYREIIDMSKTPGIYSINKKKDLYRMLSDAVFLQGGKVWFSLSKTGKGNAMISATMFSYENRTSHKWRYIQRSRFHRVAKMMDMTNLKIQIKIKTEILSKDIVYGVHLVFKFCDPGKVYSNPIYVNLKYKMGSETSHAYFAKHRDDDGWMMIELCRFLNQKEVTVFEVSLESFSRYYCGSGAIYMKQEDLGETVKGFNGLRCGIHSHPYLNAFWSNIFAGCKKLLLPKKNVKGFEHDPDGNKTSMQSEVNGKKHLMISATKVLFNSRKMKFFHPKPSAESR</sequence>
<dbReference type="InterPro" id="IPR025886">
    <property type="entry name" value="PP2-like"/>
</dbReference>
<name>A0ABQ5GXT1_9ASTR</name>
<accession>A0ABQ5GXT1</accession>
<dbReference type="InterPro" id="IPR000719">
    <property type="entry name" value="Prot_kinase_dom"/>
</dbReference>
<dbReference type="Gene3D" id="3.30.200.20">
    <property type="entry name" value="Phosphorylase Kinase, domain 1"/>
    <property type="match status" value="1"/>
</dbReference>
<dbReference type="SUPFAM" id="SSF56112">
    <property type="entry name" value="Protein kinase-like (PK-like)"/>
    <property type="match status" value="1"/>
</dbReference>
<comment type="caution">
    <text evidence="2">The sequence shown here is derived from an EMBL/GenBank/DDBJ whole genome shotgun (WGS) entry which is preliminary data.</text>
</comment>
<keyword evidence="3" id="KW-1185">Reference proteome</keyword>
<dbReference type="PROSITE" id="PS50011">
    <property type="entry name" value="PROTEIN_KINASE_DOM"/>
    <property type="match status" value="1"/>
</dbReference>
<proteinExistence type="predicted"/>
<dbReference type="Pfam" id="PF14299">
    <property type="entry name" value="PP2"/>
    <property type="match status" value="1"/>
</dbReference>
<dbReference type="EMBL" id="BQNB010018992">
    <property type="protein sequence ID" value="GJT80447.1"/>
    <property type="molecule type" value="Genomic_DNA"/>
</dbReference>
<dbReference type="PANTHER" id="PTHR27003:SF471">
    <property type="entry name" value="VASCULAR ENDOTHELIAL GROWTH FACTOR RECEPTOR 2 (VEGFR2)-RELATED"/>
    <property type="match status" value="1"/>
</dbReference>
<dbReference type="Gene3D" id="1.10.510.10">
    <property type="entry name" value="Transferase(Phosphotransferase) domain 1"/>
    <property type="match status" value="1"/>
</dbReference>
<evidence type="ECO:0000313" key="2">
    <source>
        <dbReference type="EMBL" id="GJT80447.1"/>
    </source>
</evidence>
<protein>
    <submittedName>
        <fullName evidence="2">Kinase-like domain, phloem protein 2-like protein</fullName>
    </submittedName>
</protein>
<dbReference type="PANTHER" id="PTHR27003">
    <property type="entry name" value="OS07G0166700 PROTEIN"/>
    <property type="match status" value="1"/>
</dbReference>
<organism evidence="2 3">
    <name type="scientific">Tanacetum coccineum</name>
    <dbReference type="NCBI Taxonomy" id="301880"/>
    <lineage>
        <taxon>Eukaryota</taxon>
        <taxon>Viridiplantae</taxon>
        <taxon>Streptophyta</taxon>
        <taxon>Embryophyta</taxon>
        <taxon>Tracheophyta</taxon>
        <taxon>Spermatophyta</taxon>
        <taxon>Magnoliopsida</taxon>
        <taxon>eudicotyledons</taxon>
        <taxon>Gunneridae</taxon>
        <taxon>Pentapetalae</taxon>
        <taxon>asterids</taxon>
        <taxon>campanulids</taxon>
        <taxon>Asterales</taxon>
        <taxon>Asteraceae</taxon>
        <taxon>Asteroideae</taxon>
        <taxon>Anthemideae</taxon>
        <taxon>Anthemidinae</taxon>
        <taxon>Tanacetum</taxon>
    </lineage>
</organism>
<dbReference type="InterPro" id="IPR001245">
    <property type="entry name" value="Ser-Thr/Tyr_kinase_cat_dom"/>
</dbReference>
<reference evidence="2" key="2">
    <citation type="submission" date="2022-01" db="EMBL/GenBank/DDBJ databases">
        <authorList>
            <person name="Yamashiro T."/>
            <person name="Shiraishi A."/>
            <person name="Satake H."/>
            <person name="Nakayama K."/>
        </authorList>
    </citation>
    <scope>NUCLEOTIDE SEQUENCE</scope>
</reference>
<evidence type="ECO:0000313" key="3">
    <source>
        <dbReference type="Proteomes" id="UP001151760"/>
    </source>
</evidence>
<dbReference type="Proteomes" id="UP001151760">
    <property type="component" value="Unassembled WGS sequence"/>
</dbReference>
<dbReference type="Pfam" id="PF07714">
    <property type="entry name" value="PK_Tyr_Ser-Thr"/>
    <property type="match status" value="1"/>
</dbReference>
<evidence type="ECO:0000259" key="1">
    <source>
        <dbReference type="PROSITE" id="PS50011"/>
    </source>
</evidence>
<gene>
    <name evidence="2" type="ORF">Tco_1054789</name>
</gene>
<dbReference type="InterPro" id="IPR011009">
    <property type="entry name" value="Kinase-like_dom_sf"/>
</dbReference>
<dbReference type="InterPro" id="IPR045272">
    <property type="entry name" value="ANXUR1/2-like"/>
</dbReference>
<reference evidence="2" key="1">
    <citation type="journal article" date="2022" name="Int. J. Mol. Sci.">
        <title>Draft Genome of Tanacetum Coccineum: Genomic Comparison of Closely Related Tanacetum-Family Plants.</title>
        <authorList>
            <person name="Yamashiro T."/>
            <person name="Shiraishi A."/>
            <person name="Nakayama K."/>
            <person name="Satake H."/>
        </authorList>
    </citation>
    <scope>NUCLEOTIDE SEQUENCE</scope>
</reference>